<reference evidence="1 2" key="1">
    <citation type="submission" date="2024-10" db="EMBL/GenBank/DDBJ databases">
        <title>The Natural Products Discovery Center: Release of the First 8490 Sequenced Strains for Exploring Actinobacteria Biosynthetic Diversity.</title>
        <authorList>
            <person name="Kalkreuter E."/>
            <person name="Kautsar S.A."/>
            <person name="Yang D."/>
            <person name="Bader C.D."/>
            <person name="Teijaro C.N."/>
            <person name="Fluegel L."/>
            <person name="Davis C.M."/>
            <person name="Simpson J.R."/>
            <person name="Lauterbach L."/>
            <person name="Steele A.D."/>
            <person name="Gui C."/>
            <person name="Meng S."/>
            <person name="Li G."/>
            <person name="Viehrig K."/>
            <person name="Ye F."/>
            <person name="Su P."/>
            <person name="Kiefer A.F."/>
            <person name="Nichols A."/>
            <person name="Cepeda A.J."/>
            <person name="Yan W."/>
            <person name="Fan B."/>
            <person name="Jiang Y."/>
            <person name="Adhikari A."/>
            <person name="Zheng C.-J."/>
            <person name="Schuster L."/>
            <person name="Cowan T.M."/>
            <person name="Smanski M.J."/>
            <person name="Chevrette M.G."/>
            <person name="De Carvalho L.P.S."/>
            <person name="Shen B."/>
        </authorList>
    </citation>
    <scope>NUCLEOTIDE SEQUENCE [LARGE SCALE GENOMIC DNA]</scope>
    <source>
        <strain evidence="1 2">NPDC015755</strain>
    </source>
</reference>
<organism evidence="1 2">
    <name type="scientific">Streptomyces lateritius</name>
    <dbReference type="NCBI Taxonomy" id="67313"/>
    <lineage>
        <taxon>Bacteria</taxon>
        <taxon>Bacillati</taxon>
        <taxon>Actinomycetota</taxon>
        <taxon>Actinomycetes</taxon>
        <taxon>Kitasatosporales</taxon>
        <taxon>Streptomycetaceae</taxon>
        <taxon>Streptomyces</taxon>
    </lineage>
</organism>
<protein>
    <recommendedName>
        <fullName evidence="3">RiboL-PSP-HEPN domain-containing protein</fullName>
    </recommendedName>
</protein>
<comment type="caution">
    <text evidence="1">The sequence shown here is derived from an EMBL/GenBank/DDBJ whole genome shotgun (WGS) entry which is preliminary data.</text>
</comment>
<gene>
    <name evidence="1" type="ORF">ACF05T_28675</name>
</gene>
<dbReference type="EMBL" id="JBIBSM010000018">
    <property type="protein sequence ID" value="MFF8280025.1"/>
    <property type="molecule type" value="Genomic_DNA"/>
</dbReference>
<dbReference type="Proteomes" id="UP001603013">
    <property type="component" value="Unassembled WGS sequence"/>
</dbReference>
<name>A0ABW6YJJ6_9ACTN</name>
<proteinExistence type="predicted"/>
<dbReference type="RefSeq" id="WP_391936933.1">
    <property type="nucleotide sequence ID" value="NZ_JBIBSM010000018.1"/>
</dbReference>
<evidence type="ECO:0008006" key="3">
    <source>
        <dbReference type="Google" id="ProtNLM"/>
    </source>
</evidence>
<keyword evidence="2" id="KW-1185">Reference proteome</keyword>
<evidence type="ECO:0000313" key="2">
    <source>
        <dbReference type="Proteomes" id="UP001603013"/>
    </source>
</evidence>
<sequence>MITSYLLLFSDAAVGHRAYFVENDIGTPRGQHVSEAAETNGKSRMTIVGLTPLPRKPVGGEEIRRSWDRLVATHQSVGALFTTLNQLRAAQDETRGPISENHRDQARAAIVFTTAGIDACLSALLKDALPTLLRIEGPAHSAFVGHFMKERFKENKVTQATKNAVVAFDPRTALIDLYVEDLTGPSIQGAKDLARCRDALGLKSDPALAQTVLDDHQPFFNARHEVVHELDLVDAAGKGTRSRRHRDIAAVGEQCDGALQLLHAFIAPTARTVRTARRTMGWSDS</sequence>
<accession>A0ABW6YJJ6</accession>
<evidence type="ECO:0000313" key="1">
    <source>
        <dbReference type="EMBL" id="MFF8280025.1"/>
    </source>
</evidence>